<dbReference type="Pfam" id="PF10049">
    <property type="entry name" value="DUF2283"/>
    <property type="match status" value="1"/>
</dbReference>
<evidence type="ECO:0000313" key="2">
    <source>
        <dbReference type="EMBL" id="MBO3795027.1"/>
    </source>
</evidence>
<dbReference type="EMBL" id="JXBC01000013">
    <property type="protein sequence ID" value="KIU05369.1"/>
    <property type="molecule type" value="Genomic_DNA"/>
</dbReference>
<evidence type="ECO:0000313" key="4">
    <source>
        <dbReference type="EMBL" id="WHM22780.1"/>
    </source>
</evidence>
<sequence length="129" mass="14653">MKAVTYDTDSELAYIYVLPPKKNRNVRTEELRVNDCLLLDISQDGKIAGFECFGEAAHLCAPFAGKSRLYVKDSDGYHFRVCQHASVRSCYTVYGVTFCFSDGDYQEFAGFDLDGTMYHSAFLQRLTEK</sequence>
<protein>
    <submittedName>
        <fullName evidence="2">DUF2283 domain-containing protein</fullName>
    </submittedName>
</protein>
<dbReference type="AlphaFoldDB" id="A0A0C3KCA5"/>
<dbReference type="InterPro" id="IPR016789">
    <property type="entry name" value="UCP021389"/>
</dbReference>
<evidence type="ECO:0000313" key="3">
    <source>
        <dbReference type="EMBL" id="WEY86061.1"/>
    </source>
</evidence>
<reference evidence="3" key="3">
    <citation type="submission" date="2023-03" db="EMBL/GenBank/DDBJ databases">
        <title>Complete genome sequences of 52 Bacillus and Priestia strains isolated from West-African fermentations and 26 reference strains from the DSMZ collection.</title>
        <authorList>
            <person name="Wiedenbein E.S."/>
            <person name="Canoy T.S."/>
            <person name="Hui Y."/>
            <person name="Parkouda C."/>
            <person name="Dawende C."/>
            <person name="Ametefe E."/>
            <person name="Jespersen L."/>
            <person name="Nielsen D.S."/>
        </authorList>
    </citation>
    <scope>NUCLEOTIDE SEQUENCE</scope>
    <source>
        <strain evidence="3">PRO56</strain>
    </source>
</reference>
<organism evidence="1 5">
    <name type="scientific">Bacillus subtilis</name>
    <dbReference type="NCBI Taxonomy" id="1423"/>
    <lineage>
        <taxon>Bacteria</taxon>
        <taxon>Bacillati</taxon>
        <taxon>Bacillota</taxon>
        <taxon>Bacilli</taxon>
        <taxon>Bacillales</taxon>
        <taxon>Bacillaceae</taxon>
        <taxon>Bacillus</taxon>
    </lineage>
</organism>
<reference evidence="1 5" key="1">
    <citation type="submission" date="2014-12" db="EMBL/GenBank/DDBJ databases">
        <title>Comparative genome analysis of Bacillus coagulans HM-08, Clostridium butyricum HM-68, Bacillus subtilis HM-66 and Bacillus licheniformis BL-09.</title>
        <authorList>
            <person name="Zhang H."/>
        </authorList>
    </citation>
    <scope>NUCLEOTIDE SEQUENCE [LARGE SCALE GENOMIC DNA]</scope>
    <source>
        <strain evidence="1 5">HM-66</strain>
    </source>
</reference>
<dbReference type="Proteomes" id="UP000665181">
    <property type="component" value="Unassembled WGS sequence"/>
</dbReference>
<name>A0A0C3KCA5_BACIU</name>
<evidence type="ECO:0000313" key="1">
    <source>
        <dbReference type="EMBL" id="KIU05369.1"/>
    </source>
</evidence>
<reference evidence="2" key="2">
    <citation type="submission" date="2021-03" db="EMBL/GenBank/DDBJ databases">
        <title>Isolation of Bacillus subtilis from fermented food sample.</title>
        <authorList>
            <person name="Lakshmanan V."/>
            <person name="Athira K."/>
            <person name="Rajagopal K."/>
        </authorList>
    </citation>
    <scope>NUCLEOTIDE SEQUENCE</scope>
    <source>
        <strain evidence="2">S1</strain>
    </source>
</reference>
<dbReference type="InterPro" id="IPR019270">
    <property type="entry name" value="DUF2283"/>
</dbReference>
<dbReference type="RefSeq" id="WP_015251329.1">
    <property type="nucleotide sequence ID" value="NZ_BDCV01000003.1"/>
</dbReference>
<reference evidence="4" key="4">
    <citation type="submission" date="2023-05" db="EMBL/GenBank/DDBJ databases">
        <title>Complete genome sequence of Bacillus subtilis SRCM117797 isolated from Soybean paste.</title>
        <authorList>
            <person name="Abraha H.B."/>
            <person name="Kim K.-P."/>
            <person name="Ryu M.-S."/>
            <person name="Jeong D.-Y."/>
        </authorList>
    </citation>
    <scope>NUCLEOTIDE SEQUENCE</scope>
    <source>
        <strain evidence="4">SRCM117797</strain>
    </source>
</reference>
<proteinExistence type="predicted"/>
<dbReference type="EMBL" id="CP120576">
    <property type="protein sequence ID" value="WEY86061.1"/>
    <property type="molecule type" value="Genomic_DNA"/>
</dbReference>
<gene>
    <name evidence="3" type="primary">yuzE</name>
    <name evidence="2" type="ORF">J5227_12085</name>
    <name evidence="3" type="ORF">P5633_08035</name>
    <name evidence="4" type="ORF">QL281_06995</name>
    <name evidence="1" type="ORF">SC09_contig4orf00123</name>
</gene>
<dbReference type="Proteomes" id="UP001229422">
    <property type="component" value="Chromosome"/>
</dbReference>
<dbReference type="Proteomes" id="UP001214898">
    <property type="component" value="Chromosome"/>
</dbReference>
<dbReference type="PATRIC" id="fig|1423.173.peg.3899"/>
<dbReference type="PIRSF" id="PIRSF021389">
    <property type="entry name" value="UCP021389"/>
    <property type="match status" value="1"/>
</dbReference>
<dbReference type="Proteomes" id="UP000032247">
    <property type="component" value="Unassembled WGS sequence"/>
</dbReference>
<evidence type="ECO:0000313" key="5">
    <source>
        <dbReference type="Proteomes" id="UP000032247"/>
    </source>
</evidence>
<dbReference type="EMBL" id="CP125292">
    <property type="protein sequence ID" value="WHM22780.1"/>
    <property type="molecule type" value="Genomic_DNA"/>
</dbReference>
<dbReference type="EMBL" id="JAGFPW010000009">
    <property type="protein sequence ID" value="MBO3795027.1"/>
    <property type="molecule type" value="Genomic_DNA"/>
</dbReference>
<accession>A0A0C3KCA5</accession>